<organism evidence="9 10">
    <name type="scientific">Nitrosospira multiformis</name>
    <dbReference type="NCBI Taxonomy" id="1231"/>
    <lineage>
        <taxon>Bacteria</taxon>
        <taxon>Pseudomonadati</taxon>
        <taxon>Pseudomonadota</taxon>
        <taxon>Betaproteobacteria</taxon>
        <taxon>Nitrosomonadales</taxon>
        <taxon>Nitrosomonadaceae</taxon>
        <taxon>Nitrosospira</taxon>
    </lineage>
</organism>
<comment type="subcellular location">
    <subcellularLocation>
        <location evidence="1">Cell membrane</location>
        <topology evidence="1">Multi-pass membrane protein</topology>
    </subcellularLocation>
</comment>
<dbReference type="Pfam" id="PF01594">
    <property type="entry name" value="AI-2E_transport"/>
    <property type="match status" value="1"/>
</dbReference>
<evidence type="ECO:0000256" key="5">
    <source>
        <dbReference type="ARBA" id="ARBA00022692"/>
    </source>
</evidence>
<feature type="transmembrane region" description="Helical" evidence="8">
    <location>
        <begin position="349"/>
        <end position="375"/>
    </location>
</feature>
<gene>
    <name evidence="9" type="ORF">SAMN05216404_10923</name>
</gene>
<keyword evidence="6 8" id="KW-1133">Transmembrane helix</keyword>
<evidence type="ECO:0000256" key="4">
    <source>
        <dbReference type="ARBA" id="ARBA00022475"/>
    </source>
</evidence>
<proteinExistence type="inferred from homology"/>
<keyword evidence="3" id="KW-0813">Transport</keyword>
<evidence type="ECO:0000256" key="7">
    <source>
        <dbReference type="ARBA" id="ARBA00023136"/>
    </source>
</evidence>
<dbReference type="Proteomes" id="UP000183898">
    <property type="component" value="Unassembled WGS sequence"/>
</dbReference>
<dbReference type="RefSeq" id="WP_074747112.1">
    <property type="nucleotide sequence ID" value="NZ_FOCT01000009.1"/>
</dbReference>
<evidence type="ECO:0000256" key="6">
    <source>
        <dbReference type="ARBA" id="ARBA00022989"/>
    </source>
</evidence>
<feature type="transmembrane region" description="Helical" evidence="8">
    <location>
        <begin position="288"/>
        <end position="309"/>
    </location>
</feature>
<accession>A0A1H8KRP0</accession>
<keyword evidence="5 8" id="KW-0812">Transmembrane</keyword>
<keyword evidence="4" id="KW-1003">Cell membrane</keyword>
<feature type="transmembrane region" description="Helical" evidence="8">
    <location>
        <begin position="42"/>
        <end position="75"/>
    </location>
</feature>
<protein>
    <submittedName>
        <fullName evidence="9">Predicted PurR-regulated permease PerM</fullName>
    </submittedName>
</protein>
<dbReference type="PANTHER" id="PTHR21716:SF53">
    <property type="entry name" value="PERMEASE PERM-RELATED"/>
    <property type="match status" value="1"/>
</dbReference>
<keyword evidence="7 8" id="KW-0472">Membrane</keyword>
<dbReference type="GO" id="GO:0055085">
    <property type="term" value="P:transmembrane transport"/>
    <property type="evidence" value="ECO:0007669"/>
    <property type="project" value="TreeGrafter"/>
</dbReference>
<feature type="transmembrane region" description="Helical" evidence="8">
    <location>
        <begin position="316"/>
        <end position="337"/>
    </location>
</feature>
<sequence length="394" mass="42795">MNSPSDESPIELKAPVLEVAAPIVTEKITLLDTEPRERSATALWILAFIAVIAALYLARAFLVPLLFGILVSYTLSPVVDWFERYRIPRALGAICVLGGLVGGTSWMTLSLSADAVIMAEQLPETARKLRQSLNILRDGNWSTLRHVQQAADELGRVAVDAGLESAADRAVIIKESENSTWLRDLMLTQSALLVTFTAQAPVVLLLTYFLLAAGSHFRRKLVRFVGPTLSQKKDAVRILEEVDSQIQRYLLVMLISNVLIAVMTWLAFEMLGLKHPAVWGVAAGVLHFIPYLGTVGVALACGVAGLLQFGSLGQAFLLVAVFLLISGVVGMVFTTWLQGRFARVNPAVLFIALLFFGWLWGVAGLLLGAPLLAIVKVICDRVESLKPVGELLGQ</sequence>
<dbReference type="EMBL" id="FOCT01000009">
    <property type="protein sequence ID" value="SEN95535.1"/>
    <property type="molecule type" value="Genomic_DNA"/>
</dbReference>
<feature type="transmembrane region" description="Helical" evidence="8">
    <location>
        <begin position="249"/>
        <end position="268"/>
    </location>
</feature>
<evidence type="ECO:0000256" key="2">
    <source>
        <dbReference type="ARBA" id="ARBA00009773"/>
    </source>
</evidence>
<reference evidence="9 10" key="1">
    <citation type="submission" date="2016-10" db="EMBL/GenBank/DDBJ databases">
        <authorList>
            <person name="de Groot N.N."/>
        </authorList>
    </citation>
    <scope>NUCLEOTIDE SEQUENCE [LARGE SCALE GENOMIC DNA]</scope>
    <source>
        <strain evidence="9 10">Nl18</strain>
    </source>
</reference>
<feature type="transmembrane region" description="Helical" evidence="8">
    <location>
        <begin position="87"/>
        <end position="109"/>
    </location>
</feature>
<evidence type="ECO:0000256" key="1">
    <source>
        <dbReference type="ARBA" id="ARBA00004651"/>
    </source>
</evidence>
<evidence type="ECO:0000256" key="3">
    <source>
        <dbReference type="ARBA" id="ARBA00022448"/>
    </source>
</evidence>
<evidence type="ECO:0000313" key="9">
    <source>
        <dbReference type="EMBL" id="SEN95535.1"/>
    </source>
</evidence>
<comment type="similarity">
    <text evidence="2">Belongs to the autoinducer-2 exporter (AI-2E) (TC 2.A.86) family.</text>
</comment>
<feature type="transmembrane region" description="Helical" evidence="8">
    <location>
        <begin position="191"/>
        <end position="213"/>
    </location>
</feature>
<dbReference type="AlphaFoldDB" id="A0A1H8KRP0"/>
<dbReference type="GO" id="GO:0005886">
    <property type="term" value="C:plasma membrane"/>
    <property type="evidence" value="ECO:0007669"/>
    <property type="project" value="UniProtKB-SubCell"/>
</dbReference>
<dbReference type="InterPro" id="IPR002549">
    <property type="entry name" value="AI-2E-like"/>
</dbReference>
<evidence type="ECO:0000313" key="10">
    <source>
        <dbReference type="Proteomes" id="UP000183898"/>
    </source>
</evidence>
<name>A0A1H8KRP0_9PROT</name>
<dbReference type="PANTHER" id="PTHR21716">
    <property type="entry name" value="TRANSMEMBRANE PROTEIN"/>
    <property type="match status" value="1"/>
</dbReference>
<evidence type="ECO:0000256" key="8">
    <source>
        <dbReference type="SAM" id="Phobius"/>
    </source>
</evidence>